<feature type="transmembrane region" description="Helical" evidence="8">
    <location>
        <begin position="160"/>
        <end position="180"/>
    </location>
</feature>
<evidence type="ECO:0000256" key="4">
    <source>
        <dbReference type="ARBA" id="ARBA00022692"/>
    </source>
</evidence>
<keyword evidence="4 8" id="KW-0812">Transmembrane</keyword>
<feature type="transmembrane region" description="Helical" evidence="8">
    <location>
        <begin position="36"/>
        <end position="55"/>
    </location>
</feature>
<dbReference type="EMBL" id="JBHSNW010000017">
    <property type="protein sequence ID" value="MFC5819138.1"/>
    <property type="molecule type" value="Genomic_DNA"/>
</dbReference>
<proteinExistence type="inferred from homology"/>
<protein>
    <submittedName>
        <fullName evidence="11">Amino acid ABC transporter permease</fullName>
    </submittedName>
</protein>
<organism evidence="11 12">
    <name type="scientific">Nonomuraea harbinensis</name>
    <dbReference type="NCBI Taxonomy" id="1286938"/>
    <lineage>
        <taxon>Bacteria</taxon>
        <taxon>Bacillati</taxon>
        <taxon>Actinomycetota</taxon>
        <taxon>Actinomycetes</taxon>
        <taxon>Streptosporangiales</taxon>
        <taxon>Streptosporangiaceae</taxon>
        <taxon>Nonomuraea</taxon>
    </lineage>
</organism>
<comment type="similarity">
    <text evidence="8">Belongs to the binding-protein-dependent transport system permease family.</text>
</comment>
<evidence type="ECO:0000256" key="8">
    <source>
        <dbReference type="RuleBase" id="RU363032"/>
    </source>
</evidence>
<dbReference type="PANTHER" id="PTHR30614:SF0">
    <property type="entry name" value="L-CYSTINE TRANSPORT SYSTEM PERMEASE PROTEIN TCYL"/>
    <property type="match status" value="1"/>
</dbReference>
<feature type="domain" description="ABC transmembrane type-1" evidence="10">
    <location>
        <begin position="77"/>
        <end position="283"/>
    </location>
</feature>
<dbReference type="Proteomes" id="UP001596096">
    <property type="component" value="Unassembled WGS sequence"/>
</dbReference>
<dbReference type="NCBIfam" id="TIGR01726">
    <property type="entry name" value="HEQRo_perm_3TM"/>
    <property type="match status" value="1"/>
</dbReference>
<sequence length="322" mass="35217">MPAADRTAILDGGEGGDPRGHGDDVRAVPLRHPGRWVAAAVVLVVAVAVVSSLVTNERFQWDVVGQYFFSSAILSGLWTTLWLTAVSMSIAVVLGIVIALMRLSPNPVLKAGANFYTWFFRGTPLLVQLIFLFNISALYPVLTVGLPFGPQFFEIPANDILTPALVAIIGLSLNEAAYMAEIVRGGINSVDHGQTEAAQALGLRRSVIMRRVVLPQAIRVILPPTGNETISMLKYTSLISVIAMPELLYSAQVIYSRTYETIPLLMVASLWYLIVTSVLTLGQTYLERRTSRDRRTPETFLGGVLRRLRPHDTRVAAGRAHP</sequence>
<evidence type="ECO:0000259" key="10">
    <source>
        <dbReference type="PROSITE" id="PS50928"/>
    </source>
</evidence>
<dbReference type="PROSITE" id="PS50928">
    <property type="entry name" value="ABC_TM1"/>
    <property type="match status" value="1"/>
</dbReference>
<keyword evidence="2 8" id="KW-0813">Transport</keyword>
<dbReference type="InterPro" id="IPR000515">
    <property type="entry name" value="MetI-like"/>
</dbReference>
<feature type="transmembrane region" description="Helical" evidence="8">
    <location>
        <begin position="235"/>
        <end position="255"/>
    </location>
</feature>
<name>A0ABW1C2N8_9ACTN</name>
<evidence type="ECO:0000313" key="11">
    <source>
        <dbReference type="EMBL" id="MFC5819138.1"/>
    </source>
</evidence>
<keyword evidence="5" id="KW-0029">Amino-acid transport</keyword>
<keyword evidence="3" id="KW-1003">Cell membrane</keyword>
<evidence type="ECO:0000256" key="1">
    <source>
        <dbReference type="ARBA" id="ARBA00004651"/>
    </source>
</evidence>
<evidence type="ECO:0000256" key="5">
    <source>
        <dbReference type="ARBA" id="ARBA00022970"/>
    </source>
</evidence>
<keyword evidence="12" id="KW-1185">Reference proteome</keyword>
<feature type="transmembrane region" description="Helical" evidence="8">
    <location>
        <begin position="67"/>
        <end position="100"/>
    </location>
</feature>
<accession>A0ABW1C2N8</accession>
<gene>
    <name evidence="11" type="ORF">ACFPUY_28915</name>
</gene>
<evidence type="ECO:0000256" key="7">
    <source>
        <dbReference type="ARBA" id="ARBA00023136"/>
    </source>
</evidence>
<evidence type="ECO:0000256" key="6">
    <source>
        <dbReference type="ARBA" id="ARBA00022989"/>
    </source>
</evidence>
<dbReference type="CDD" id="cd06261">
    <property type="entry name" value="TM_PBP2"/>
    <property type="match status" value="1"/>
</dbReference>
<dbReference type="InterPro" id="IPR010065">
    <property type="entry name" value="AA_ABC_transptr_permease_3TM"/>
</dbReference>
<dbReference type="RefSeq" id="WP_219546250.1">
    <property type="nucleotide sequence ID" value="NZ_JAHKRN010000022.1"/>
</dbReference>
<comment type="caution">
    <text evidence="11">The sequence shown here is derived from an EMBL/GenBank/DDBJ whole genome shotgun (WGS) entry which is preliminary data.</text>
</comment>
<keyword evidence="6 8" id="KW-1133">Transmembrane helix</keyword>
<feature type="transmembrane region" description="Helical" evidence="8">
    <location>
        <begin position="261"/>
        <end position="286"/>
    </location>
</feature>
<dbReference type="Pfam" id="PF00528">
    <property type="entry name" value="BPD_transp_1"/>
    <property type="match status" value="1"/>
</dbReference>
<comment type="subcellular location">
    <subcellularLocation>
        <location evidence="1 8">Cell membrane</location>
        <topology evidence="1 8">Multi-pass membrane protein</topology>
    </subcellularLocation>
</comment>
<dbReference type="InterPro" id="IPR043429">
    <property type="entry name" value="ArtM/GltK/GlnP/TcyL/YhdX-like"/>
</dbReference>
<feature type="region of interest" description="Disordered" evidence="9">
    <location>
        <begin position="1"/>
        <end position="24"/>
    </location>
</feature>
<evidence type="ECO:0000313" key="12">
    <source>
        <dbReference type="Proteomes" id="UP001596096"/>
    </source>
</evidence>
<evidence type="ECO:0000256" key="9">
    <source>
        <dbReference type="SAM" id="MobiDB-lite"/>
    </source>
</evidence>
<reference evidence="12" key="1">
    <citation type="journal article" date="2019" name="Int. J. Syst. Evol. Microbiol.">
        <title>The Global Catalogue of Microorganisms (GCM) 10K type strain sequencing project: providing services to taxonomists for standard genome sequencing and annotation.</title>
        <authorList>
            <consortium name="The Broad Institute Genomics Platform"/>
            <consortium name="The Broad Institute Genome Sequencing Center for Infectious Disease"/>
            <person name="Wu L."/>
            <person name="Ma J."/>
        </authorList>
    </citation>
    <scope>NUCLEOTIDE SEQUENCE [LARGE SCALE GENOMIC DNA]</scope>
    <source>
        <strain evidence="12">CGMCC 4.7106</strain>
    </source>
</reference>
<keyword evidence="7 8" id="KW-0472">Membrane</keyword>
<evidence type="ECO:0000256" key="3">
    <source>
        <dbReference type="ARBA" id="ARBA00022475"/>
    </source>
</evidence>
<feature type="transmembrane region" description="Helical" evidence="8">
    <location>
        <begin position="125"/>
        <end position="148"/>
    </location>
</feature>
<evidence type="ECO:0000256" key="2">
    <source>
        <dbReference type="ARBA" id="ARBA00022448"/>
    </source>
</evidence>
<dbReference type="PANTHER" id="PTHR30614">
    <property type="entry name" value="MEMBRANE COMPONENT OF AMINO ACID ABC TRANSPORTER"/>
    <property type="match status" value="1"/>
</dbReference>